<evidence type="ECO:0000313" key="4">
    <source>
        <dbReference type="Proteomes" id="UP000008810"/>
    </source>
</evidence>
<dbReference type="InParanoid" id="A0A0Q3ILD9"/>
<dbReference type="AlphaFoldDB" id="A0A0Q3ILD9"/>
<gene>
    <name evidence="2" type="ORF">BRADI_2g27540v3</name>
</gene>
<sequence>MNPGRFESISPPNEFTSSAAAPATDPPSWPLASSAADSHWLQPARRRGAAAPPGLCVGAARSVSAEEDGDEQRGNREQDLGDEGNRPALFIYFCCGATRESRRENGSGRRLKSRRRVDRKPLPPKFGAVRGCRWDEFEIKMPIYLK</sequence>
<keyword evidence="4" id="KW-1185">Reference proteome</keyword>
<feature type="region of interest" description="Disordered" evidence="1">
    <location>
        <begin position="1"/>
        <end position="83"/>
    </location>
</feature>
<dbReference type="Gramene" id="KQK06651">
    <property type="protein sequence ID" value="KQK06651"/>
    <property type="gene ID" value="BRADI_2g27540v3"/>
</dbReference>
<reference evidence="2" key="2">
    <citation type="submission" date="2017-06" db="EMBL/GenBank/DDBJ databases">
        <title>WGS assembly of Brachypodium distachyon.</title>
        <authorList>
            <consortium name="The International Brachypodium Initiative"/>
            <person name="Lucas S."/>
            <person name="Harmon-Smith M."/>
            <person name="Lail K."/>
            <person name="Tice H."/>
            <person name="Grimwood J."/>
            <person name="Bruce D."/>
            <person name="Barry K."/>
            <person name="Shu S."/>
            <person name="Lindquist E."/>
            <person name="Wang M."/>
            <person name="Pitluck S."/>
            <person name="Vogel J.P."/>
            <person name="Garvin D.F."/>
            <person name="Mockler T.C."/>
            <person name="Schmutz J."/>
            <person name="Rokhsar D."/>
            <person name="Bevan M.W."/>
        </authorList>
    </citation>
    <scope>NUCLEOTIDE SEQUENCE</scope>
    <source>
        <strain evidence="2">Bd21</strain>
    </source>
</reference>
<feature type="compositionally biased region" description="Basic and acidic residues" evidence="1">
    <location>
        <begin position="71"/>
        <end position="83"/>
    </location>
</feature>
<organism evidence="2">
    <name type="scientific">Brachypodium distachyon</name>
    <name type="common">Purple false brome</name>
    <name type="synonym">Trachynia distachya</name>
    <dbReference type="NCBI Taxonomy" id="15368"/>
    <lineage>
        <taxon>Eukaryota</taxon>
        <taxon>Viridiplantae</taxon>
        <taxon>Streptophyta</taxon>
        <taxon>Embryophyta</taxon>
        <taxon>Tracheophyta</taxon>
        <taxon>Spermatophyta</taxon>
        <taxon>Magnoliopsida</taxon>
        <taxon>Liliopsida</taxon>
        <taxon>Poales</taxon>
        <taxon>Poaceae</taxon>
        <taxon>BOP clade</taxon>
        <taxon>Pooideae</taxon>
        <taxon>Stipodae</taxon>
        <taxon>Brachypodieae</taxon>
        <taxon>Brachypodium</taxon>
    </lineage>
</organism>
<evidence type="ECO:0000313" key="3">
    <source>
        <dbReference type="EnsemblPlants" id="KQK06651"/>
    </source>
</evidence>
<feature type="region of interest" description="Disordered" evidence="1">
    <location>
        <begin position="100"/>
        <end position="122"/>
    </location>
</feature>
<reference evidence="3" key="3">
    <citation type="submission" date="2018-08" db="UniProtKB">
        <authorList>
            <consortium name="EnsemblPlants"/>
        </authorList>
    </citation>
    <scope>IDENTIFICATION</scope>
    <source>
        <strain evidence="3">cv. Bd21</strain>
    </source>
</reference>
<evidence type="ECO:0000313" key="2">
    <source>
        <dbReference type="EMBL" id="KQK06651.1"/>
    </source>
</evidence>
<proteinExistence type="predicted"/>
<accession>A0A0Q3ILD9</accession>
<protein>
    <submittedName>
        <fullName evidence="2 3">Uncharacterized protein</fullName>
    </submittedName>
</protein>
<reference evidence="2 3" key="1">
    <citation type="journal article" date="2010" name="Nature">
        <title>Genome sequencing and analysis of the model grass Brachypodium distachyon.</title>
        <authorList>
            <consortium name="International Brachypodium Initiative"/>
        </authorList>
    </citation>
    <scope>NUCLEOTIDE SEQUENCE [LARGE SCALE GENOMIC DNA]</scope>
    <source>
        <strain evidence="2 3">Bd21</strain>
    </source>
</reference>
<evidence type="ECO:0000256" key="1">
    <source>
        <dbReference type="SAM" id="MobiDB-lite"/>
    </source>
</evidence>
<feature type="compositionally biased region" description="Basic residues" evidence="1">
    <location>
        <begin position="109"/>
        <end position="118"/>
    </location>
</feature>
<dbReference type="EnsemblPlants" id="KQK06651">
    <property type="protein sequence ID" value="KQK06651"/>
    <property type="gene ID" value="BRADI_2g27540v3"/>
</dbReference>
<name>A0A0Q3ILD9_BRADI</name>
<dbReference type="Proteomes" id="UP000008810">
    <property type="component" value="Chromosome 2"/>
</dbReference>
<dbReference type="EMBL" id="CM000881">
    <property type="protein sequence ID" value="KQK06651.1"/>
    <property type="molecule type" value="Genomic_DNA"/>
</dbReference>